<keyword evidence="2" id="KW-0255">Endonuclease</keyword>
<protein>
    <submittedName>
        <fullName evidence="2">Restriction endonuclease</fullName>
    </submittedName>
</protein>
<dbReference type="InterPro" id="IPR003615">
    <property type="entry name" value="HNH_nuc"/>
</dbReference>
<evidence type="ECO:0000313" key="2">
    <source>
        <dbReference type="EMBL" id="RUO29241.1"/>
    </source>
</evidence>
<dbReference type="Proteomes" id="UP000287410">
    <property type="component" value="Unassembled WGS sequence"/>
</dbReference>
<keyword evidence="2" id="KW-0540">Nuclease</keyword>
<organism evidence="2 3">
    <name type="scientific">Aliidiomarina sedimenti</name>
    <dbReference type="NCBI Taxonomy" id="1933879"/>
    <lineage>
        <taxon>Bacteria</taxon>
        <taxon>Pseudomonadati</taxon>
        <taxon>Pseudomonadota</taxon>
        <taxon>Gammaproteobacteria</taxon>
        <taxon>Alteromonadales</taxon>
        <taxon>Idiomarinaceae</taxon>
        <taxon>Aliidiomarina</taxon>
    </lineage>
</organism>
<feature type="domain" description="HNH nuclease" evidence="1">
    <location>
        <begin position="313"/>
        <end position="365"/>
    </location>
</feature>
<sequence>MGRALRALRGFLNRREIGYPTSFRITQGAGMGLSDYIEAFKDVRPNRSGGSASPHKVCMLFAVMDLIEDGSAGLNGIYYNDELKNRFAWYFEKFRSSKDQLNTANPFFYLRSSSFWHHAIHVGKQVDYGRINTPSDKSINQTIAYAYLDDELFFFLKDATTAAVLRNALVENLDTREEGFKRWALSIGKTEKTVANYTQALKTSIPNWLSDAGQWHTNLLSISDYFALVRVMDSALKVQEFVDYNKRGKGMYLAALKMYRAYLDELTDATAQHDVEVIEQDTSLEPTVKSSLVQARRGQGKFRRRLIDSWQRCAVTGYDNISLLLASHIKPWSSSDNKERLDPFNGLLLIPNLDKAFDLNYVSFDEKGKILISDQLGEYQSLGIHDDMTVPLYAKHQEYMAFHREVFHKKGI</sequence>
<keyword evidence="2" id="KW-0378">Hydrolase</keyword>
<reference evidence="2 3" key="1">
    <citation type="journal article" date="2018" name="Front. Microbiol.">
        <title>Genome-Based Analysis Reveals the Taxonomy and Diversity of the Family Idiomarinaceae.</title>
        <authorList>
            <person name="Liu Y."/>
            <person name="Lai Q."/>
            <person name="Shao Z."/>
        </authorList>
    </citation>
    <scope>NUCLEOTIDE SEQUENCE [LARGE SCALE GENOMIC DNA]</scope>
    <source>
        <strain evidence="2 3">GBSy1</strain>
    </source>
</reference>
<keyword evidence="3" id="KW-1185">Reference proteome</keyword>
<gene>
    <name evidence="2" type="ORF">CWE12_09660</name>
</gene>
<evidence type="ECO:0000313" key="3">
    <source>
        <dbReference type="Proteomes" id="UP000287410"/>
    </source>
</evidence>
<proteinExistence type="predicted"/>
<dbReference type="EMBL" id="PIPN01000004">
    <property type="protein sequence ID" value="RUO29241.1"/>
    <property type="molecule type" value="Genomic_DNA"/>
</dbReference>
<name>A0ABY0BYA4_9GAMM</name>
<evidence type="ECO:0000259" key="1">
    <source>
        <dbReference type="Pfam" id="PF13391"/>
    </source>
</evidence>
<dbReference type="Pfam" id="PF13391">
    <property type="entry name" value="HNH_2"/>
    <property type="match status" value="1"/>
</dbReference>
<accession>A0ABY0BYA4</accession>
<comment type="caution">
    <text evidence="2">The sequence shown here is derived from an EMBL/GenBank/DDBJ whole genome shotgun (WGS) entry which is preliminary data.</text>
</comment>
<dbReference type="GO" id="GO:0004519">
    <property type="term" value="F:endonuclease activity"/>
    <property type="evidence" value="ECO:0007669"/>
    <property type="project" value="UniProtKB-KW"/>
</dbReference>